<reference evidence="2" key="3">
    <citation type="journal article" date="2013" name="Nucleic Acids Res.">
        <title>The genome of Anopheles darlingi, the main neotropical malaria vector.</title>
        <authorList>
            <person name="Marinotti O."/>
            <person name="Cerqueira G.C."/>
            <person name="de Almeida L.G."/>
            <person name="Ferro M.I."/>
            <person name="Loreto E.L."/>
            <person name="Zaha A."/>
            <person name="Teixeira S.M."/>
            <person name="Wespiser A.R."/>
            <person name="Almeida E Silva A."/>
            <person name="Schlindwein A.D."/>
            <person name="Pacheco A.C."/>
            <person name="Silva A.L."/>
            <person name="Graveley B.R."/>
            <person name="Walenz B.P."/>
            <person name="Lima Bde A."/>
            <person name="Ribeiro C.A."/>
            <person name="Nunes-Silva C.G."/>
            <person name="de Carvalho C.R."/>
            <person name="Soares C.M."/>
            <person name="de Menezes C.B."/>
            <person name="Matiolli C."/>
            <person name="Caffrey D."/>
            <person name="Araujo D.A."/>
            <person name="de Oliveira D.M."/>
            <person name="Golenbock D."/>
            <person name="Grisard E.C."/>
            <person name="Fantinatti-Garboggini F."/>
            <person name="de Carvalho F.M."/>
            <person name="Barcellos F.G."/>
            <person name="Prosdocimi F."/>
            <person name="May G."/>
            <person name="Azevedo Junior G.M."/>
            <person name="Guimaraes G.M."/>
            <person name="Goldman G.H."/>
            <person name="Padilha I.Q."/>
            <person name="Batista Jda S."/>
            <person name="Ferro J.A."/>
            <person name="Ribeiro J.M."/>
            <person name="Fietto J.L."/>
            <person name="Dabbas K.M."/>
            <person name="Cerdeira L."/>
            <person name="Agnez-Lima L.F."/>
            <person name="Brocchi M."/>
            <person name="de Carvalho M.O."/>
            <person name="Teixeira Mde M."/>
            <person name="Diniz Maia Mde M."/>
            <person name="Goldman M.H."/>
            <person name="Cruz Schneider M.P."/>
            <person name="Felipe M.S."/>
            <person name="Hungria M."/>
            <person name="Nicolas M.F."/>
            <person name="Pereira M."/>
            <person name="Montes M.A."/>
            <person name="Cantao M.E."/>
            <person name="Vincentz M."/>
            <person name="Rafael M.S."/>
            <person name="Silverman N."/>
            <person name="Stoco P.H."/>
            <person name="Souza R.C."/>
            <person name="Vicentini R."/>
            <person name="Gazzinelli R.T."/>
            <person name="Neves Rde O."/>
            <person name="Silva R."/>
            <person name="Astolfi-Filho S."/>
            <person name="Maciel T.E."/>
            <person name="Urmenyi T.P."/>
            <person name="Tadei W.P."/>
            <person name="Camargo E.P."/>
            <person name="de Vasconcelos A.T."/>
        </authorList>
    </citation>
    <scope>NUCLEOTIDE SEQUENCE</scope>
</reference>
<keyword evidence="4" id="KW-1185">Reference proteome</keyword>
<dbReference type="HOGENOM" id="CLU_2656472_0_0_1"/>
<keyword evidence="1" id="KW-0732">Signal</keyword>
<evidence type="ECO:0000313" key="3">
    <source>
        <dbReference type="EnsemblMetazoa" id="ADAC007960-PA"/>
    </source>
</evidence>
<organism evidence="2">
    <name type="scientific">Anopheles darlingi</name>
    <name type="common">Mosquito</name>
    <dbReference type="NCBI Taxonomy" id="43151"/>
    <lineage>
        <taxon>Eukaryota</taxon>
        <taxon>Metazoa</taxon>
        <taxon>Ecdysozoa</taxon>
        <taxon>Arthropoda</taxon>
        <taxon>Hexapoda</taxon>
        <taxon>Insecta</taxon>
        <taxon>Pterygota</taxon>
        <taxon>Neoptera</taxon>
        <taxon>Endopterygota</taxon>
        <taxon>Diptera</taxon>
        <taxon>Nematocera</taxon>
        <taxon>Culicoidea</taxon>
        <taxon>Culicidae</taxon>
        <taxon>Anophelinae</taxon>
        <taxon>Anopheles</taxon>
    </lineage>
</organism>
<protein>
    <recommendedName>
        <fullName evidence="5">Secreted protein</fullName>
    </recommendedName>
</protein>
<gene>
    <name evidence="2" type="ORF">AND_007960</name>
</gene>
<evidence type="ECO:0000313" key="2">
    <source>
        <dbReference type="EMBL" id="ETN60425.1"/>
    </source>
</evidence>
<accession>W5JC37</accession>
<name>W5JC37_ANODA</name>
<reference evidence="3" key="4">
    <citation type="submission" date="2015-06" db="UniProtKB">
        <authorList>
            <consortium name="EnsemblMetazoa"/>
        </authorList>
    </citation>
    <scope>IDENTIFICATION</scope>
</reference>
<feature type="signal peptide" evidence="1">
    <location>
        <begin position="1"/>
        <end position="16"/>
    </location>
</feature>
<reference evidence="2" key="2">
    <citation type="submission" date="2010-05" db="EMBL/GenBank/DDBJ databases">
        <authorList>
            <person name="Almeida L.G."/>
            <person name="Nicolas M.F."/>
            <person name="Souza R.C."/>
            <person name="Vasconcelos A.T.R."/>
        </authorList>
    </citation>
    <scope>NUCLEOTIDE SEQUENCE</scope>
</reference>
<evidence type="ECO:0000256" key="1">
    <source>
        <dbReference type="SAM" id="SignalP"/>
    </source>
</evidence>
<feature type="chain" id="PRO_5010155217" description="Secreted protein" evidence="1">
    <location>
        <begin position="17"/>
        <end position="76"/>
    </location>
</feature>
<dbReference type="EMBL" id="ADMH02001932">
    <property type="protein sequence ID" value="ETN60425.1"/>
    <property type="molecule type" value="Genomic_DNA"/>
</dbReference>
<dbReference type="Proteomes" id="UP000000673">
    <property type="component" value="Unassembled WGS sequence"/>
</dbReference>
<dbReference type="AlphaFoldDB" id="W5JC37"/>
<proteinExistence type="predicted"/>
<evidence type="ECO:0008006" key="5">
    <source>
        <dbReference type="Google" id="ProtNLM"/>
    </source>
</evidence>
<dbReference type="VEuPathDB" id="VectorBase:ADAC007960"/>
<dbReference type="EnsemblMetazoa" id="ADAC007960-RA">
    <property type="protein sequence ID" value="ADAC007960-PA"/>
    <property type="gene ID" value="ADAC007960"/>
</dbReference>
<sequence length="76" mass="8033">MLLLVVSSVQTVAAAATTIRWRPSLRCAAPLCSIVVLVPGVVVVVGEEEEEVGELEVVTTVGPEQDGLFVLDGRCR</sequence>
<evidence type="ECO:0000313" key="4">
    <source>
        <dbReference type="Proteomes" id="UP000000673"/>
    </source>
</evidence>
<reference evidence="2 4" key="1">
    <citation type="journal article" date="2010" name="BMC Genomics">
        <title>Combination of measures distinguishes pre-miRNAs from other stem-loops in the genome of the newly sequenced Anopheles darlingi.</title>
        <authorList>
            <person name="Mendes N.D."/>
            <person name="Freitas A.T."/>
            <person name="Vasconcelos A.T."/>
            <person name="Sagot M.F."/>
        </authorList>
    </citation>
    <scope>NUCLEOTIDE SEQUENCE</scope>
</reference>